<dbReference type="EMBL" id="BK015578">
    <property type="protein sequence ID" value="DAE14267.1"/>
    <property type="molecule type" value="Genomic_DNA"/>
</dbReference>
<evidence type="ECO:0000313" key="1">
    <source>
        <dbReference type="EMBL" id="DAE14267.1"/>
    </source>
</evidence>
<accession>A0A8S5Q651</accession>
<name>A0A8S5Q651_9CAUD</name>
<sequence>MKTAIIIILAISLIVAIYEAIKYRMALTVLTAWCIENGYKTPQDSDVNRIADWLIKTLINQNNNK</sequence>
<organism evidence="1">
    <name type="scientific">Siphoviridae sp. ct0uL16</name>
    <dbReference type="NCBI Taxonomy" id="2825299"/>
    <lineage>
        <taxon>Viruses</taxon>
        <taxon>Duplodnaviria</taxon>
        <taxon>Heunggongvirae</taxon>
        <taxon>Uroviricota</taxon>
        <taxon>Caudoviricetes</taxon>
    </lineage>
</organism>
<reference evidence="1" key="1">
    <citation type="journal article" date="2021" name="Proc. Natl. Acad. Sci. U.S.A.">
        <title>A Catalog of Tens of Thousands of Viruses from Human Metagenomes Reveals Hidden Associations with Chronic Diseases.</title>
        <authorList>
            <person name="Tisza M.J."/>
            <person name="Buck C.B."/>
        </authorList>
    </citation>
    <scope>NUCLEOTIDE SEQUENCE</scope>
    <source>
        <strain evidence="1">Ct0uL16</strain>
    </source>
</reference>
<proteinExistence type="predicted"/>
<protein>
    <submittedName>
        <fullName evidence="1">Uncharacterized protein</fullName>
    </submittedName>
</protein>